<sequence length="59" mass="7044">MMSFYKHLYPFLDTIKQILKYAKLLKKLCTNKRKKLKGDVEIRRNISTLIKSEKISTLI</sequence>
<comment type="caution">
    <text evidence="1">The sequence shown here is derived from an EMBL/GenBank/DDBJ whole genome shotgun (WGS) entry which is preliminary data.</text>
</comment>
<dbReference type="EMBL" id="QJKJ01006106">
    <property type="protein sequence ID" value="RDX87879.1"/>
    <property type="molecule type" value="Genomic_DNA"/>
</dbReference>
<feature type="non-terminal residue" evidence="1">
    <location>
        <position position="1"/>
    </location>
</feature>
<keyword evidence="2" id="KW-1185">Reference proteome</keyword>
<accession>A0A371GBI9</accession>
<evidence type="ECO:0000313" key="1">
    <source>
        <dbReference type="EMBL" id="RDX87879.1"/>
    </source>
</evidence>
<evidence type="ECO:0000313" key="2">
    <source>
        <dbReference type="Proteomes" id="UP000257109"/>
    </source>
</evidence>
<organism evidence="1 2">
    <name type="scientific">Mucuna pruriens</name>
    <name type="common">Velvet bean</name>
    <name type="synonym">Dolichos pruriens</name>
    <dbReference type="NCBI Taxonomy" id="157652"/>
    <lineage>
        <taxon>Eukaryota</taxon>
        <taxon>Viridiplantae</taxon>
        <taxon>Streptophyta</taxon>
        <taxon>Embryophyta</taxon>
        <taxon>Tracheophyta</taxon>
        <taxon>Spermatophyta</taxon>
        <taxon>Magnoliopsida</taxon>
        <taxon>eudicotyledons</taxon>
        <taxon>Gunneridae</taxon>
        <taxon>Pentapetalae</taxon>
        <taxon>rosids</taxon>
        <taxon>fabids</taxon>
        <taxon>Fabales</taxon>
        <taxon>Fabaceae</taxon>
        <taxon>Papilionoideae</taxon>
        <taxon>50 kb inversion clade</taxon>
        <taxon>NPAAA clade</taxon>
        <taxon>indigoferoid/millettioid clade</taxon>
        <taxon>Phaseoleae</taxon>
        <taxon>Mucuna</taxon>
    </lineage>
</organism>
<proteinExistence type="predicted"/>
<reference evidence="1" key="1">
    <citation type="submission" date="2018-05" db="EMBL/GenBank/DDBJ databases">
        <title>Draft genome of Mucuna pruriens seed.</title>
        <authorList>
            <person name="Nnadi N.E."/>
            <person name="Vos R."/>
            <person name="Hasami M.H."/>
            <person name="Devisetty U.K."/>
            <person name="Aguiy J.C."/>
        </authorList>
    </citation>
    <scope>NUCLEOTIDE SEQUENCE [LARGE SCALE GENOMIC DNA]</scope>
    <source>
        <strain evidence="1">JCA_2017</strain>
    </source>
</reference>
<name>A0A371GBI9_MUCPR</name>
<dbReference type="AlphaFoldDB" id="A0A371GBI9"/>
<dbReference type="Proteomes" id="UP000257109">
    <property type="component" value="Unassembled WGS sequence"/>
</dbReference>
<gene>
    <name evidence="1" type="ORF">CR513_30605</name>
</gene>
<protein>
    <submittedName>
        <fullName evidence="1">Uncharacterized protein</fullName>
    </submittedName>
</protein>